<name>A0A7J7N5Y5_9MAGN</name>
<evidence type="ECO:0000256" key="10">
    <source>
        <dbReference type="PROSITE-ProRule" id="PRU00176"/>
    </source>
</evidence>
<dbReference type="InterPro" id="IPR035979">
    <property type="entry name" value="RBD_domain_sf"/>
</dbReference>
<dbReference type="SMART" id="SM00360">
    <property type="entry name" value="RRM"/>
    <property type="match status" value="2"/>
</dbReference>
<evidence type="ECO:0000256" key="3">
    <source>
        <dbReference type="ARBA" id="ARBA00022664"/>
    </source>
</evidence>
<dbReference type="Proteomes" id="UP000541444">
    <property type="component" value="Unassembled WGS sequence"/>
</dbReference>
<dbReference type="PROSITE" id="PS50102">
    <property type="entry name" value="RRM"/>
    <property type="match status" value="3"/>
</dbReference>
<dbReference type="PANTHER" id="PTHR47640:SF16">
    <property type="entry name" value="POLYADENYLATE-BINDING PROTEIN RBP47C-RELATED"/>
    <property type="match status" value="1"/>
</dbReference>
<dbReference type="InterPro" id="IPR012677">
    <property type="entry name" value="Nucleotide-bd_a/b_plait_sf"/>
</dbReference>
<reference evidence="12 13" key="1">
    <citation type="journal article" date="2020" name="IScience">
        <title>Genome Sequencing of the Endangered Kingdonia uniflora (Circaeasteraceae, Ranunculales) Reveals Potential Mechanisms of Evolutionary Specialization.</title>
        <authorList>
            <person name="Sun Y."/>
            <person name="Deng T."/>
            <person name="Zhang A."/>
            <person name="Moore M.J."/>
            <person name="Landis J.B."/>
            <person name="Lin N."/>
            <person name="Zhang H."/>
            <person name="Zhang X."/>
            <person name="Huang J."/>
            <person name="Zhang X."/>
            <person name="Sun H."/>
            <person name="Wang H."/>
        </authorList>
    </citation>
    <scope>NUCLEOTIDE SEQUENCE [LARGE SCALE GENOMIC DNA]</scope>
    <source>
        <strain evidence="12">TB1705</strain>
        <tissue evidence="12">Leaf</tissue>
    </source>
</reference>
<evidence type="ECO:0000256" key="6">
    <source>
        <dbReference type="ARBA" id="ARBA00023242"/>
    </source>
</evidence>
<dbReference type="GO" id="GO:0006397">
    <property type="term" value="P:mRNA processing"/>
    <property type="evidence" value="ECO:0007669"/>
    <property type="project" value="UniProtKB-KW"/>
</dbReference>
<dbReference type="CDD" id="cd12346">
    <property type="entry name" value="RRM3_NGR1_NAM8_like"/>
    <property type="match status" value="1"/>
</dbReference>
<dbReference type="FunFam" id="3.30.70.330:FF:000144">
    <property type="entry name" value="Polyadenylate-binding protein RBP47B"/>
    <property type="match status" value="1"/>
</dbReference>
<feature type="domain" description="RRM" evidence="11">
    <location>
        <begin position="177"/>
        <end position="249"/>
    </location>
</feature>
<dbReference type="Gene3D" id="3.30.70.330">
    <property type="match status" value="3"/>
</dbReference>
<comment type="function">
    <text evidence="7">Heterogeneous nuclear ribonucleoprotein (hnRNP)-protein binding the poly(A) tail of mRNA and probably involved in some steps of pre-mRNA maturation.</text>
</comment>
<keyword evidence="6" id="KW-0539">Nucleus</keyword>
<dbReference type="GO" id="GO:0003729">
    <property type="term" value="F:mRNA binding"/>
    <property type="evidence" value="ECO:0007669"/>
    <property type="project" value="InterPro"/>
</dbReference>
<keyword evidence="13" id="KW-1185">Reference proteome</keyword>
<accession>A0A7J7N5Y5</accession>
<evidence type="ECO:0000256" key="2">
    <source>
        <dbReference type="ARBA" id="ARBA00004463"/>
    </source>
</evidence>
<evidence type="ECO:0000259" key="11">
    <source>
        <dbReference type="PROSITE" id="PS50102"/>
    </source>
</evidence>
<dbReference type="InterPro" id="IPR050825">
    <property type="entry name" value="RBM42_RBP45_47-like"/>
</dbReference>
<keyword evidence="3" id="KW-0507">mRNA processing</keyword>
<dbReference type="FunFam" id="3.30.70.330:FF:000405">
    <property type="entry name" value="polyadenylate-binding protein RBP45"/>
    <property type="match status" value="1"/>
</dbReference>
<dbReference type="SUPFAM" id="SSF54928">
    <property type="entry name" value="RNA-binding domain, RBD"/>
    <property type="match status" value="2"/>
</dbReference>
<keyword evidence="4" id="KW-0677">Repeat</keyword>
<evidence type="ECO:0000256" key="8">
    <source>
        <dbReference type="ARBA" id="ARBA00061069"/>
    </source>
</evidence>
<evidence type="ECO:0000256" key="4">
    <source>
        <dbReference type="ARBA" id="ARBA00022737"/>
    </source>
</evidence>
<dbReference type="AlphaFoldDB" id="A0A7J7N5Y5"/>
<sequence>ITSIKVIRNKQTGQSEGYGFAEFVSHTDAENVLNNYSGTAMLNTDQPFKLNWASFSMGDRRTDMGSDRSIFVGDLASDVTDTLLQETFASKYPSVKGAKVVMDANTGRSKGYGFVRFGDDTERSRAMTEMNGAYCSSRPMRIGLATPRKSAGYQQGGYASNGTSAQGLQSDGDSTNTTIFVGGLDASVTEEDLRQTFSQNGEIVNVKIPVGKGCGFVQFSNRSSAEEALQKLNGTLIGKQTVRLSWGRNPANNKQVRRSLNWSRIDDYKFRASEPPSPWNGGYYGQAYEGYGYAAALPQDQSMYAAAAPYGAYSLYGNNQQVSYYDRYPLNYKRYNKVIMDLHNGYVTSLFDPMLISVEPTYQEIDELEAKVAELDFFKLCLYHYVLLTEVERMDCLMILAYETVEDEDIIAVRGNCGGCAEVINIFCKIFCCLIHLIMVRTRSQIAAYVQAKFEELKTRYFGQQSLADPTSIPVEPTYEGMSEEAMDFAEDDFFWLCRFHYDILTKEEQLDNLRCLAKETVESSMRTKSFSPRSKFVVSSSLEEALSSGMEGDCGNMEEVVDCREVVMGVVECVPIQIVDIAVDDAEMEAEEDELKYFGDKVYCQVPSLDLWKLERGIPDDVEISYYNESEELDPKYGFLCYLNQLVYGLRVLMNHFQKGAMNILHCCPAQLNGNVYEMRRVYESLKKRWRENVTARQFVVVDVMKFYKRKYLKASRSCYLYSDSSRPKYFNFNSAGRPWNDHLVLVRGNYLQVPDEPALELEFKYFNMTITTLDHSSLFDQVAREQKDLK</sequence>
<evidence type="ECO:0000256" key="7">
    <source>
        <dbReference type="ARBA" id="ARBA00057395"/>
    </source>
</evidence>
<comment type="subunit">
    <text evidence="9">Interacts with the poly(A) tail of mRNA in nucleus.</text>
</comment>
<protein>
    <recommendedName>
        <fullName evidence="11">RRM domain-containing protein</fullName>
    </recommendedName>
</protein>
<evidence type="ECO:0000256" key="9">
    <source>
        <dbReference type="ARBA" id="ARBA00063471"/>
    </source>
</evidence>
<keyword evidence="5 10" id="KW-0694">RNA-binding</keyword>
<evidence type="ECO:0000313" key="12">
    <source>
        <dbReference type="EMBL" id="KAF6162513.1"/>
    </source>
</evidence>
<comment type="subcellular location">
    <subcellularLocation>
        <location evidence="2">Cytoplasmic granule</location>
    </subcellularLocation>
    <subcellularLocation>
        <location evidence="1">Nucleus</location>
    </subcellularLocation>
</comment>
<evidence type="ECO:0000313" key="13">
    <source>
        <dbReference type="Proteomes" id="UP000541444"/>
    </source>
</evidence>
<comment type="caution">
    <text evidence="12">The sequence shown here is derived from an EMBL/GenBank/DDBJ whole genome shotgun (WGS) entry which is preliminary data.</text>
</comment>
<comment type="similarity">
    <text evidence="8">Belongs to the polyadenylate-binding RBP47 family.</text>
</comment>
<dbReference type="PANTHER" id="PTHR47640">
    <property type="entry name" value="TRNA SELENOCYSTEINE 1-ASSOCIATED PROTEIN 1-RELATED-RELATED"/>
    <property type="match status" value="1"/>
</dbReference>
<evidence type="ECO:0000256" key="1">
    <source>
        <dbReference type="ARBA" id="ARBA00004123"/>
    </source>
</evidence>
<feature type="non-terminal residue" evidence="12">
    <location>
        <position position="1"/>
    </location>
</feature>
<dbReference type="EMBL" id="JACGCM010001019">
    <property type="protein sequence ID" value="KAF6162513.1"/>
    <property type="molecule type" value="Genomic_DNA"/>
</dbReference>
<gene>
    <name evidence="12" type="ORF">GIB67_003059</name>
</gene>
<dbReference type="CDD" id="cd12345">
    <property type="entry name" value="RRM2_SECp43_like"/>
    <property type="match status" value="1"/>
</dbReference>
<dbReference type="InterPro" id="IPR000504">
    <property type="entry name" value="RRM_dom"/>
</dbReference>
<proteinExistence type="inferred from homology"/>
<dbReference type="GO" id="GO:0005829">
    <property type="term" value="C:cytosol"/>
    <property type="evidence" value="ECO:0007669"/>
    <property type="project" value="TreeGrafter"/>
</dbReference>
<organism evidence="12 13">
    <name type="scientific">Kingdonia uniflora</name>
    <dbReference type="NCBI Taxonomy" id="39325"/>
    <lineage>
        <taxon>Eukaryota</taxon>
        <taxon>Viridiplantae</taxon>
        <taxon>Streptophyta</taxon>
        <taxon>Embryophyta</taxon>
        <taxon>Tracheophyta</taxon>
        <taxon>Spermatophyta</taxon>
        <taxon>Magnoliopsida</taxon>
        <taxon>Ranunculales</taxon>
        <taxon>Circaeasteraceae</taxon>
        <taxon>Kingdonia</taxon>
    </lineage>
</organism>
<feature type="domain" description="RRM" evidence="11">
    <location>
        <begin position="1"/>
        <end position="55"/>
    </location>
</feature>
<feature type="domain" description="RRM" evidence="11">
    <location>
        <begin position="68"/>
        <end position="147"/>
    </location>
</feature>
<dbReference type="GO" id="GO:0005634">
    <property type="term" value="C:nucleus"/>
    <property type="evidence" value="ECO:0007669"/>
    <property type="project" value="UniProtKB-SubCell"/>
</dbReference>
<evidence type="ECO:0000256" key="5">
    <source>
        <dbReference type="ARBA" id="ARBA00022884"/>
    </source>
</evidence>
<dbReference type="Pfam" id="PF00076">
    <property type="entry name" value="RRM_1"/>
    <property type="match status" value="3"/>
</dbReference>
<dbReference type="OrthoDB" id="446113at2759"/>